<reference evidence="4 5" key="1">
    <citation type="journal article" date="2016" name="Mol. Biol. Evol.">
        <title>Comparative Genomics of Early-Diverging Mushroom-Forming Fungi Provides Insights into the Origins of Lignocellulose Decay Capabilities.</title>
        <authorList>
            <person name="Nagy L.G."/>
            <person name="Riley R."/>
            <person name="Tritt A."/>
            <person name="Adam C."/>
            <person name="Daum C."/>
            <person name="Floudas D."/>
            <person name="Sun H."/>
            <person name="Yadav J.S."/>
            <person name="Pangilinan J."/>
            <person name="Larsson K.H."/>
            <person name="Matsuura K."/>
            <person name="Barry K."/>
            <person name="Labutti K."/>
            <person name="Kuo R."/>
            <person name="Ohm R.A."/>
            <person name="Bhattacharya S.S."/>
            <person name="Shirouzu T."/>
            <person name="Yoshinaga Y."/>
            <person name="Martin F.M."/>
            <person name="Grigoriev I.V."/>
            <person name="Hibbett D.S."/>
        </authorList>
    </citation>
    <scope>NUCLEOTIDE SEQUENCE [LARGE SCALE GENOMIC DNA]</scope>
    <source>
        <strain evidence="4 5">HHB9708</strain>
    </source>
</reference>
<organism evidence="4 5">
    <name type="scientific">Sistotremastrum niveocremeum HHB9708</name>
    <dbReference type="NCBI Taxonomy" id="1314777"/>
    <lineage>
        <taxon>Eukaryota</taxon>
        <taxon>Fungi</taxon>
        <taxon>Dikarya</taxon>
        <taxon>Basidiomycota</taxon>
        <taxon>Agaricomycotina</taxon>
        <taxon>Agaricomycetes</taxon>
        <taxon>Sistotremastrales</taxon>
        <taxon>Sistotremastraceae</taxon>
        <taxon>Sertulicium</taxon>
        <taxon>Sertulicium niveocremeum</taxon>
    </lineage>
</organism>
<dbReference type="EMBL" id="KV419400">
    <property type="protein sequence ID" value="KZS95767.1"/>
    <property type="molecule type" value="Genomic_DNA"/>
</dbReference>
<evidence type="ECO:0000256" key="1">
    <source>
        <dbReference type="SAM" id="Coils"/>
    </source>
</evidence>
<dbReference type="InterPro" id="IPR046896">
    <property type="entry name" value="Cup1-like_N"/>
</dbReference>
<evidence type="ECO:0000313" key="4">
    <source>
        <dbReference type="EMBL" id="KZS95767.1"/>
    </source>
</evidence>
<dbReference type="OrthoDB" id="198652at2759"/>
<sequence>MPPWPSERQRTLALYRSFLREAGKLPHAYLTSFFRIWGQDYIRKNRNEQGLLTKKLRRLQQERNRLESANQGNRKSFNRVLEIAYGQRGKLRHELLETILQTPGEPPPPRIIPAVEKSRPPVYSAALSALLTSPLSRHPRPLKSAALDTPPTLPARADRASEEARLLGPLSLRREVNIRWRFFTDQKTRINPEPEPKLGAASEPEKDSEDSIIPEHLRSHGFAEGNIIAQLEALTGSADARPPIPRRERASHSLPPSSSDSNLLTASMPTRWLRRRYRELLGRIPILTAKPKSSKSTELTQYTVSLSHRAITSDNKGSKDRIPRASALDIEWVRTAEGLREKKS</sequence>
<evidence type="ECO:0000259" key="3">
    <source>
        <dbReference type="Pfam" id="PF20263"/>
    </source>
</evidence>
<evidence type="ECO:0000313" key="5">
    <source>
        <dbReference type="Proteomes" id="UP000076722"/>
    </source>
</evidence>
<feature type="coiled-coil region" evidence="1">
    <location>
        <begin position="42"/>
        <end position="76"/>
    </location>
</feature>
<keyword evidence="1" id="KW-0175">Coiled coil</keyword>
<dbReference type="Pfam" id="PF20263">
    <property type="entry name" value="LYRM2-like"/>
    <property type="match status" value="1"/>
</dbReference>
<evidence type="ECO:0000256" key="2">
    <source>
        <dbReference type="SAM" id="MobiDB-lite"/>
    </source>
</evidence>
<name>A0A164X9Z5_9AGAM</name>
<feature type="domain" description="LYR motif-containing protein Cup1-like N-terminal" evidence="3">
    <location>
        <begin position="14"/>
        <end position="96"/>
    </location>
</feature>
<feature type="compositionally biased region" description="Low complexity" evidence="2">
    <location>
        <begin position="252"/>
        <end position="263"/>
    </location>
</feature>
<feature type="region of interest" description="Disordered" evidence="2">
    <location>
        <begin position="134"/>
        <end position="160"/>
    </location>
</feature>
<accession>A0A164X9Z5</accession>
<feature type="compositionally biased region" description="Basic and acidic residues" evidence="2">
    <location>
        <begin position="187"/>
        <end position="196"/>
    </location>
</feature>
<gene>
    <name evidence="4" type="ORF">SISNIDRAFT_408184</name>
</gene>
<protein>
    <recommendedName>
        <fullName evidence="3">LYR motif-containing protein Cup1-like N-terminal domain-containing protein</fullName>
    </recommendedName>
</protein>
<dbReference type="AlphaFoldDB" id="A0A164X9Z5"/>
<proteinExistence type="predicted"/>
<keyword evidence="5" id="KW-1185">Reference proteome</keyword>
<feature type="region of interest" description="Disordered" evidence="2">
    <location>
        <begin position="187"/>
        <end position="210"/>
    </location>
</feature>
<feature type="region of interest" description="Disordered" evidence="2">
    <location>
        <begin position="238"/>
        <end position="263"/>
    </location>
</feature>
<dbReference type="Proteomes" id="UP000076722">
    <property type="component" value="Unassembled WGS sequence"/>
</dbReference>